<gene>
    <name evidence="2" type="ORF">GCM10009760_62770</name>
</gene>
<name>A0ABP4KBG0_9ACTN</name>
<evidence type="ECO:0000313" key="3">
    <source>
        <dbReference type="Proteomes" id="UP001422759"/>
    </source>
</evidence>
<feature type="transmembrane region" description="Helical" evidence="1">
    <location>
        <begin position="38"/>
        <end position="59"/>
    </location>
</feature>
<keyword evidence="3" id="KW-1185">Reference proteome</keyword>
<sequence length="134" mass="14527">MRTFRLLAVLGGLGLIGWGLYGLLHDHYVQDPLDVLTWAVGALVLHDGLWVPLVCLAGARFARGPVLRAWLIVASALTAVALPAVLRAGTDHGNPTLLPLPYLRNFLVLLGVSAAVGALWALALRWRRRRGRPD</sequence>
<keyword evidence="1" id="KW-0472">Membrane</keyword>
<protein>
    <submittedName>
        <fullName evidence="2">Uncharacterized protein</fullName>
    </submittedName>
</protein>
<dbReference type="RefSeq" id="WP_344469662.1">
    <property type="nucleotide sequence ID" value="NZ_BAAANT010000075.1"/>
</dbReference>
<keyword evidence="1" id="KW-1133">Transmembrane helix</keyword>
<organism evidence="2 3">
    <name type="scientific">Kitasatospora kazusensis</name>
    <dbReference type="NCBI Taxonomy" id="407974"/>
    <lineage>
        <taxon>Bacteria</taxon>
        <taxon>Bacillati</taxon>
        <taxon>Actinomycetota</taxon>
        <taxon>Actinomycetes</taxon>
        <taxon>Kitasatosporales</taxon>
        <taxon>Streptomycetaceae</taxon>
        <taxon>Kitasatospora</taxon>
    </lineage>
</organism>
<accession>A0ABP4KBG0</accession>
<reference evidence="3" key="1">
    <citation type="journal article" date="2019" name="Int. J. Syst. Evol. Microbiol.">
        <title>The Global Catalogue of Microorganisms (GCM) 10K type strain sequencing project: providing services to taxonomists for standard genome sequencing and annotation.</title>
        <authorList>
            <consortium name="The Broad Institute Genomics Platform"/>
            <consortium name="The Broad Institute Genome Sequencing Center for Infectious Disease"/>
            <person name="Wu L."/>
            <person name="Ma J."/>
        </authorList>
    </citation>
    <scope>NUCLEOTIDE SEQUENCE [LARGE SCALE GENOMIC DNA]</scope>
    <source>
        <strain evidence="3">JCM 14560</strain>
    </source>
</reference>
<dbReference type="Proteomes" id="UP001422759">
    <property type="component" value="Unassembled WGS sequence"/>
</dbReference>
<feature type="transmembrane region" description="Helical" evidence="1">
    <location>
        <begin position="66"/>
        <end position="86"/>
    </location>
</feature>
<dbReference type="EMBL" id="BAAANT010000075">
    <property type="protein sequence ID" value="GAA1500772.1"/>
    <property type="molecule type" value="Genomic_DNA"/>
</dbReference>
<keyword evidence="1" id="KW-0812">Transmembrane</keyword>
<comment type="caution">
    <text evidence="2">The sequence shown here is derived from an EMBL/GenBank/DDBJ whole genome shotgun (WGS) entry which is preliminary data.</text>
</comment>
<feature type="transmembrane region" description="Helical" evidence="1">
    <location>
        <begin position="106"/>
        <end position="124"/>
    </location>
</feature>
<proteinExistence type="predicted"/>
<evidence type="ECO:0000256" key="1">
    <source>
        <dbReference type="SAM" id="Phobius"/>
    </source>
</evidence>
<evidence type="ECO:0000313" key="2">
    <source>
        <dbReference type="EMBL" id="GAA1500772.1"/>
    </source>
</evidence>